<dbReference type="Gene3D" id="3.40.430.10">
    <property type="entry name" value="Dihydrofolate Reductase, subunit A"/>
    <property type="match status" value="1"/>
</dbReference>
<feature type="region of interest" description="Disordered" evidence="1">
    <location>
        <begin position="79"/>
        <end position="104"/>
    </location>
</feature>
<dbReference type="Proteomes" id="UP000568877">
    <property type="component" value="Unassembled WGS sequence"/>
</dbReference>
<feature type="non-terminal residue" evidence="3">
    <location>
        <position position="1"/>
    </location>
</feature>
<dbReference type="GO" id="GO:0008703">
    <property type="term" value="F:5-amino-6-(5-phosphoribosylamino)uracil reductase activity"/>
    <property type="evidence" value="ECO:0007669"/>
    <property type="project" value="InterPro"/>
</dbReference>
<dbReference type="AlphaFoldDB" id="A0A6V8PKB3"/>
<protein>
    <submittedName>
        <fullName evidence="3">Diaminohydroxyphosphoribosylaminopyrimidine deaminase / 5-amino-6-(5-phosphoribosylamino)uracil reductase</fullName>
    </submittedName>
</protein>
<dbReference type="EMBL" id="BLSA01000128">
    <property type="protein sequence ID" value="GFP32687.1"/>
    <property type="molecule type" value="Genomic_DNA"/>
</dbReference>
<dbReference type="Pfam" id="PF01872">
    <property type="entry name" value="RibD_C"/>
    <property type="match status" value="1"/>
</dbReference>
<accession>A0A6V8PKB3</accession>
<evidence type="ECO:0000313" key="3">
    <source>
        <dbReference type="EMBL" id="GFP32687.1"/>
    </source>
</evidence>
<dbReference type="GO" id="GO:0009231">
    <property type="term" value="P:riboflavin biosynthetic process"/>
    <property type="evidence" value="ECO:0007669"/>
    <property type="project" value="InterPro"/>
</dbReference>
<proteinExistence type="predicted"/>
<dbReference type="SUPFAM" id="SSF53597">
    <property type="entry name" value="Dihydrofolate reductase-like"/>
    <property type="match status" value="1"/>
</dbReference>
<organism evidence="3 4">
    <name type="scientific">Candidatus Hakubella thermalkaliphila</name>
    <dbReference type="NCBI Taxonomy" id="2754717"/>
    <lineage>
        <taxon>Bacteria</taxon>
        <taxon>Bacillati</taxon>
        <taxon>Actinomycetota</taxon>
        <taxon>Actinomycetota incertae sedis</taxon>
        <taxon>Candidatus Hakubellales</taxon>
        <taxon>Candidatus Hakubellaceae</taxon>
        <taxon>Candidatus Hakubella</taxon>
    </lineage>
</organism>
<evidence type="ECO:0000259" key="2">
    <source>
        <dbReference type="Pfam" id="PF01872"/>
    </source>
</evidence>
<comment type="caution">
    <text evidence="3">The sequence shown here is derived from an EMBL/GenBank/DDBJ whole genome shotgun (WGS) entry which is preliminary data.</text>
</comment>
<evidence type="ECO:0000256" key="1">
    <source>
        <dbReference type="SAM" id="MobiDB-lite"/>
    </source>
</evidence>
<name>A0A6V8PKB3_9ACTN</name>
<sequence length="104" mass="11776">KGITSILVEAGPRVVTSLLRQNLFDKLLFFVAPLIIGNYGSRPFVKDLNISLVREAKGLLFNKVRRVGADIFIEAYPESKESSRVRGELPDLRETYPEPEEQRS</sequence>
<dbReference type="InterPro" id="IPR024072">
    <property type="entry name" value="DHFR-like_dom_sf"/>
</dbReference>
<dbReference type="InterPro" id="IPR002734">
    <property type="entry name" value="RibDG_C"/>
</dbReference>
<feature type="domain" description="Bacterial bifunctional deaminase-reductase C-terminal" evidence="2">
    <location>
        <begin position="1"/>
        <end position="71"/>
    </location>
</feature>
<gene>
    <name evidence="3" type="ORF">HKBW3S42_00993</name>
</gene>
<reference evidence="3 4" key="1">
    <citation type="journal article" date="2020" name="Front. Microbiol.">
        <title>Single-cell genomics of novel Actinobacteria with the Wood-Ljungdahl pathway discovered in a serpentinizing system.</title>
        <authorList>
            <person name="Merino N."/>
            <person name="Kawai M."/>
            <person name="Boyd E.S."/>
            <person name="Colman D.R."/>
            <person name="McGlynn S.E."/>
            <person name="Nealson K.H."/>
            <person name="Kurokawa K."/>
            <person name="Hongoh Y."/>
        </authorList>
    </citation>
    <scope>NUCLEOTIDE SEQUENCE [LARGE SCALE GENOMIC DNA]</scope>
    <source>
        <strain evidence="3 4">S42</strain>
    </source>
</reference>
<evidence type="ECO:0000313" key="4">
    <source>
        <dbReference type="Proteomes" id="UP000568877"/>
    </source>
</evidence>